<gene>
    <name evidence="8" type="primary">LOC115222252</name>
</gene>
<evidence type="ECO:0000256" key="2">
    <source>
        <dbReference type="ARBA" id="ARBA00022771"/>
    </source>
</evidence>
<feature type="compositionally biased region" description="Basic and acidic residues" evidence="5">
    <location>
        <begin position="1"/>
        <end position="27"/>
    </location>
</feature>
<sequence>MKAEMKYEKGSGHEYSKEGIIKKDPVKENSVSVDDGDGCEGDSKVGNKNKKKRNRRKKRKNVNSVNIENDGATCKTDDRVDINRKDSDTKASKGNAKSNCKAPEMNAEMKYEKGSGHEYSKEGIIKKDPVKENSVSVDDENGCEVDSKVGNKNKKKRNRRKKRKNVNSVNIENDGATCKTDERVDINGKDSDTKASKGNAKSNCKAPEMNAEMKYEKGSGHEYSKEGIIRKDPVTENSVSVDDGDGCDPVKENSVSVDDEDGCEVDSKVGNKTKKKRNRRKKRKNVNSVNIENDGATCKTDDRVDINRKDSDRKASKGNAGNMDYKGKDGGIDSKKKVSKKRKSKKKRVKVKSKEDIAEKCDYCGKLDEHLIKCVKCKIAKYFSIFWSPHKESCKSSSNSNDSHLTGRAEKCDYCGKLDEHLKKCAKCKIAKYCSKSCQISAWPLHKKSCKSSSNSNDSHLTGRAEKCDNCGKLDEHLMNCVKCKITKYCSLTCQISAWPLHKKSCKPPSNSNDSHLTGRDYFTSGIIAICGYSIKIRK</sequence>
<dbReference type="RefSeq" id="XP_036367134.1">
    <property type="nucleotide sequence ID" value="XM_036511241.1"/>
</dbReference>
<dbReference type="KEGG" id="osn:115222252"/>
<evidence type="ECO:0000256" key="1">
    <source>
        <dbReference type="ARBA" id="ARBA00022723"/>
    </source>
</evidence>
<evidence type="ECO:0000256" key="4">
    <source>
        <dbReference type="PROSITE-ProRule" id="PRU00134"/>
    </source>
</evidence>
<feature type="compositionally biased region" description="Basic and acidic residues" evidence="5">
    <location>
        <begin position="325"/>
        <end position="336"/>
    </location>
</feature>
<dbReference type="Pfam" id="PF01753">
    <property type="entry name" value="zf-MYND"/>
    <property type="match status" value="2"/>
</dbReference>
<feature type="compositionally biased region" description="Basic residues" evidence="5">
    <location>
        <begin position="151"/>
        <end position="165"/>
    </location>
</feature>
<feature type="compositionally biased region" description="Basic and acidic residues" evidence="5">
    <location>
        <begin position="299"/>
        <end position="315"/>
    </location>
</feature>
<protein>
    <submittedName>
        <fullName evidence="8">Uncharacterized protein DDB_G0283697-like</fullName>
    </submittedName>
</protein>
<dbReference type="Gene3D" id="6.10.140.2220">
    <property type="match status" value="2"/>
</dbReference>
<dbReference type="SUPFAM" id="SSF144232">
    <property type="entry name" value="HIT/MYND zinc finger-like"/>
    <property type="match status" value="2"/>
</dbReference>
<reference evidence="8" key="1">
    <citation type="submission" date="2025-08" db="UniProtKB">
        <authorList>
            <consortium name="RefSeq"/>
        </authorList>
    </citation>
    <scope>IDENTIFICATION</scope>
</reference>
<feature type="compositionally biased region" description="Basic residues" evidence="5">
    <location>
        <begin position="271"/>
        <end position="285"/>
    </location>
</feature>
<feature type="compositionally biased region" description="Basic and acidic residues" evidence="5">
    <location>
        <begin position="179"/>
        <end position="195"/>
    </location>
</feature>
<proteinExistence type="predicted"/>
<feature type="compositionally biased region" description="Basic and acidic residues" evidence="5">
    <location>
        <begin position="211"/>
        <end position="234"/>
    </location>
</feature>
<organism evidence="7 8">
    <name type="scientific">Octopus sinensis</name>
    <name type="common">East Asian common octopus</name>
    <dbReference type="NCBI Taxonomy" id="2607531"/>
    <lineage>
        <taxon>Eukaryota</taxon>
        <taxon>Metazoa</taxon>
        <taxon>Spiralia</taxon>
        <taxon>Lophotrochozoa</taxon>
        <taxon>Mollusca</taxon>
        <taxon>Cephalopoda</taxon>
        <taxon>Coleoidea</taxon>
        <taxon>Octopodiformes</taxon>
        <taxon>Octopoda</taxon>
        <taxon>Incirrata</taxon>
        <taxon>Octopodidae</taxon>
        <taxon>Octopus</taxon>
    </lineage>
</organism>
<feature type="compositionally biased region" description="Basic residues" evidence="5">
    <location>
        <begin position="47"/>
        <end position="61"/>
    </location>
</feature>
<keyword evidence="1" id="KW-0479">Metal-binding</keyword>
<dbReference type="Proteomes" id="UP000515154">
    <property type="component" value="Linkage group LG19"/>
</dbReference>
<evidence type="ECO:0000259" key="6">
    <source>
        <dbReference type="PROSITE" id="PS50865"/>
    </source>
</evidence>
<keyword evidence="2 4" id="KW-0863">Zinc-finger</keyword>
<keyword evidence="7" id="KW-1185">Reference proteome</keyword>
<feature type="compositionally biased region" description="Basic residues" evidence="5">
    <location>
        <begin position="337"/>
        <end position="349"/>
    </location>
</feature>
<feature type="compositionally biased region" description="Basic and acidic residues" evidence="5">
    <location>
        <begin position="75"/>
        <end position="91"/>
    </location>
</feature>
<keyword evidence="3" id="KW-0862">Zinc</keyword>
<evidence type="ECO:0000313" key="8">
    <source>
        <dbReference type="RefSeq" id="XP_036367134.1"/>
    </source>
</evidence>
<dbReference type="InterPro" id="IPR002893">
    <property type="entry name" value="Znf_MYND"/>
</dbReference>
<dbReference type="GO" id="GO:0008270">
    <property type="term" value="F:zinc ion binding"/>
    <property type="evidence" value="ECO:0007669"/>
    <property type="project" value="UniProtKB-KW"/>
</dbReference>
<feature type="compositionally biased region" description="Basic and acidic residues" evidence="5">
    <location>
        <begin position="107"/>
        <end position="131"/>
    </location>
</feature>
<feature type="domain" description="MYND-type" evidence="6">
    <location>
        <begin position="468"/>
        <end position="506"/>
    </location>
</feature>
<dbReference type="PROSITE" id="PS50865">
    <property type="entry name" value="ZF_MYND_2"/>
    <property type="match status" value="2"/>
</dbReference>
<evidence type="ECO:0000256" key="5">
    <source>
        <dbReference type="SAM" id="MobiDB-lite"/>
    </source>
</evidence>
<accession>A0A7E6FHE1</accession>
<name>A0A7E6FHE1_9MOLL</name>
<dbReference type="PROSITE" id="PS01360">
    <property type="entry name" value="ZF_MYND_1"/>
    <property type="match status" value="2"/>
</dbReference>
<feature type="region of interest" description="Disordered" evidence="5">
    <location>
        <begin position="1"/>
        <end position="349"/>
    </location>
</feature>
<dbReference type="AlphaFoldDB" id="A0A7E6FHE1"/>
<feature type="domain" description="MYND-type" evidence="6">
    <location>
        <begin position="412"/>
        <end position="450"/>
    </location>
</feature>
<evidence type="ECO:0000256" key="3">
    <source>
        <dbReference type="ARBA" id="ARBA00022833"/>
    </source>
</evidence>
<evidence type="ECO:0000313" key="7">
    <source>
        <dbReference type="Proteomes" id="UP000515154"/>
    </source>
</evidence>